<dbReference type="Gene3D" id="2.30.130.100">
    <property type="match status" value="1"/>
</dbReference>
<comment type="function">
    <text evidence="6">Salivary chemokine-binding protein which binds to host chemokines.</text>
</comment>
<dbReference type="EMBL" id="GBBK01000018">
    <property type="protein sequence ID" value="JAC24464.1"/>
    <property type="molecule type" value="mRNA"/>
</dbReference>
<evidence type="ECO:0000256" key="5">
    <source>
        <dbReference type="ARBA" id="ARBA00023180"/>
    </source>
</evidence>
<evidence type="ECO:0000256" key="1">
    <source>
        <dbReference type="ARBA" id="ARBA00004613"/>
    </source>
</evidence>
<dbReference type="AlphaFoldDB" id="A0A023FSZ5"/>
<evidence type="ECO:0000256" key="2">
    <source>
        <dbReference type="ARBA" id="ARBA00022525"/>
    </source>
</evidence>
<dbReference type="InterPro" id="IPR045797">
    <property type="entry name" value="EVA_Class_A"/>
</dbReference>
<evidence type="ECO:0000256" key="7">
    <source>
        <dbReference type="SAM" id="SignalP"/>
    </source>
</evidence>
<sequence length="135" mass="14942">MAFLWIFALAIVAVATAEEAPGAAPGCGEPEPTTPKPREHGIVTNANLCNSTILVWNGQELPASCEVHCPQNRTQRVSDLKLCLKFSSQRFLQERKDETPYTCKLGLCLRGKCRTKQFSRKVPCKVPADRLDLSK</sequence>
<comment type="subcellular location">
    <subcellularLocation>
        <location evidence="1 6">Secreted</location>
    </subcellularLocation>
</comment>
<name>A0A023FSZ5_AMBCJ</name>
<dbReference type="GO" id="GO:0005576">
    <property type="term" value="C:extracellular region"/>
    <property type="evidence" value="ECO:0007669"/>
    <property type="project" value="UniProtKB-SubCell"/>
</dbReference>
<accession>A0A023FSZ5</accession>
<feature type="signal peptide" evidence="7">
    <location>
        <begin position="1"/>
        <end position="17"/>
    </location>
</feature>
<keyword evidence="4 6" id="KW-1015">Disulfide bond</keyword>
<keyword evidence="5 6" id="KW-0325">Glycoprotein</keyword>
<reference evidence="8" key="1">
    <citation type="submission" date="2014-03" db="EMBL/GenBank/DDBJ databases">
        <title>The sialotranscriptome of Amblyomma triste, Amblyomma parvum and Amblyomma cajennense ticks, uncovered by 454-based RNA-seq.</title>
        <authorList>
            <person name="Garcia G.R."/>
            <person name="Gardinassi L.G."/>
            <person name="Ribeiro J.M."/>
            <person name="Anatriello E."/>
            <person name="Ferreira B.R."/>
            <person name="Moreira H.N."/>
            <person name="Mafra C."/>
            <person name="Olegario M.M."/>
            <person name="Szabo P.J."/>
            <person name="Miranda-Santos I.K."/>
            <person name="Maruyama S.R."/>
        </authorList>
    </citation>
    <scope>NUCLEOTIDE SEQUENCE</scope>
    <source>
        <strain evidence="8">Uberlandia</strain>
        <tissue evidence="8">Salivary glands</tissue>
    </source>
</reference>
<evidence type="ECO:0000256" key="4">
    <source>
        <dbReference type="ARBA" id="ARBA00023157"/>
    </source>
</evidence>
<proteinExistence type="evidence at transcript level"/>
<evidence type="ECO:0000313" key="8">
    <source>
        <dbReference type="EMBL" id="JAC24464.1"/>
    </source>
</evidence>
<dbReference type="GO" id="GO:0019957">
    <property type="term" value="F:C-C chemokine binding"/>
    <property type="evidence" value="ECO:0007669"/>
    <property type="project" value="InterPro"/>
</dbReference>
<keyword evidence="3 6" id="KW-0732">Signal</keyword>
<dbReference type="Pfam" id="PF19429">
    <property type="entry name" value="EVA_Class_A"/>
    <property type="match status" value="1"/>
</dbReference>
<feature type="chain" id="PRO_5001515956" description="Evasin" evidence="7">
    <location>
        <begin position="18"/>
        <end position="135"/>
    </location>
</feature>
<organism evidence="8">
    <name type="scientific">Amblyomma cajennense</name>
    <name type="common">Cayenne tick</name>
    <name type="synonym">Acarus cajennensis</name>
    <dbReference type="NCBI Taxonomy" id="34607"/>
    <lineage>
        <taxon>Eukaryota</taxon>
        <taxon>Metazoa</taxon>
        <taxon>Ecdysozoa</taxon>
        <taxon>Arthropoda</taxon>
        <taxon>Chelicerata</taxon>
        <taxon>Arachnida</taxon>
        <taxon>Acari</taxon>
        <taxon>Parasitiformes</taxon>
        <taxon>Ixodida</taxon>
        <taxon>Ixodoidea</taxon>
        <taxon>Ixodidae</taxon>
        <taxon>Amblyomminae</taxon>
        <taxon>Amblyomma</taxon>
    </lineage>
</organism>
<evidence type="ECO:0000256" key="6">
    <source>
        <dbReference type="RuleBase" id="RU369006"/>
    </source>
</evidence>
<evidence type="ECO:0000256" key="3">
    <source>
        <dbReference type="ARBA" id="ARBA00022729"/>
    </source>
</evidence>
<keyword evidence="2 6" id="KW-0964">Secreted</keyword>
<protein>
    <recommendedName>
        <fullName evidence="6">Evasin</fullName>
    </recommendedName>
</protein>